<evidence type="ECO:0000256" key="7">
    <source>
        <dbReference type="ARBA" id="ARBA00023136"/>
    </source>
</evidence>
<gene>
    <name evidence="10" type="ORF">C0601_06355</name>
</gene>
<organism evidence="10 11">
    <name type="scientific">Muiribacterium halophilum</name>
    <dbReference type="NCBI Taxonomy" id="2053465"/>
    <lineage>
        <taxon>Bacteria</taxon>
        <taxon>Candidatus Muiribacteriota</taxon>
        <taxon>Candidatus Muiribacteriia</taxon>
        <taxon>Candidatus Muiribacteriales</taxon>
        <taxon>Candidatus Muiribacteriaceae</taxon>
        <taxon>Candidatus Muiribacterium</taxon>
    </lineage>
</organism>
<protein>
    <submittedName>
        <fullName evidence="10">Glycosyltransferase</fullName>
    </submittedName>
</protein>
<keyword evidence="2" id="KW-0328">Glycosyltransferase</keyword>
<dbReference type="PANTHER" id="PTHR48090">
    <property type="entry name" value="UNDECAPRENYL-PHOSPHATE 4-DEOXY-4-FORMAMIDO-L-ARABINOSE TRANSFERASE-RELATED"/>
    <property type="match status" value="1"/>
</dbReference>
<evidence type="ECO:0000313" key="10">
    <source>
        <dbReference type="EMBL" id="PLX17647.1"/>
    </source>
</evidence>
<dbReference type="GO" id="GO:0009103">
    <property type="term" value="P:lipopolysaccharide biosynthetic process"/>
    <property type="evidence" value="ECO:0007669"/>
    <property type="project" value="UniProtKB-KW"/>
</dbReference>
<dbReference type="InterPro" id="IPR050256">
    <property type="entry name" value="Glycosyltransferase_2"/>
</dbReference>
<evidence type="ECO:0000313" key="11">
    <source>
        <dbReference type="Proteomes" id="UP000234857"/>
    </source>
</evidence>
<dbReference type="SUPFAM" id="SSF53448">
    <property type="entry name" value="Nucleotide-diphospho-sugar transferases"/>
    <property type="match status" value="1"/>
</dbReference>
<evidence type="ECO:0000256" key="8">
    <source>
        <dbReference type="SAM" id="Phobius"/>
    </source>
</evidence>
<evidence type="ECO:0000256" key="2">
    <source>
        <dbReference type="ARBA" id="ARBA00022676"/>
    </source>
</evidence>
<dbReference type="InterPro" id="IPR001173">
    <property type="entry name" value="Glyco_trans_2-like"/>
</dbReference>
<keyword evidence="5" id="KW-0448">Lipopolysaccharide biosynthesis</keyword>
<sequence length="294" mass="34110">MISVVVPVYNEEENISKVIDEIILIRDRLEKIEIIVVDDGSCDNTVEVVRKKQIRNDIVRLISVKHSGQTRAFRIGIDNSIGDKVVLIDGDFQNSALDIPLMINKLNEFDAVLGYRKNRKDPVFFKIIPSKIANIILSWIFDFKVYDYGCSLKVFKRETIDKVKIHLVCEGMHRFIPFFANIYTKRIIQIAVSHRKREKGISKNGLERIPTVIYHMLTLKAGNLFPVPNIKNGIVAIFIILTSFVLFLIDRLIFSGSFKKLIKDTLYLSFGWLYYNFVLDIINTRKNYNKEYLN</sequence>
<keyword evidence="6 8" id="KW-1133">Transmembrane helix</keyword>
<feature type="domain" description="Glycosyltransferase 2-like" evidence="9">
    <location>
        <begin position="3"/>
        <end position="156"/>
    </location>
</feature>
<dbReference type="GO" id="GO:0099621">
    <property type="term" value="F:undecaprenyl-phosphate 4-deoxy-4-formamido-L-arabinose transferase activity"/>
    <property type="evidence" value="ECO:0007669"/>
    <property type="project" value="TreeGrafter"/>
</dbReference>
<dbReference type="PANTHER" id="PTHR48090:SF3">
    <property type="entry name" value="UNDECAPRENYL-PHOSPHATE 4-DEOXY-4-FORMAMIDO-L-ARABINOSE TRANSFERASE"/>
    <property type="match status" value="1"/>
</dbReference>
<keyword evidence="4 8" id="KW-0812">Transmembrane</keyword>
<dbReference type="Gene3D" id="3.90.550.10">
    <property type="entry name" value="Spore Coat Polysaccharide Biosynthesis Protein SpsA, Chain A"/>
    <property type="match status" value="1"/>
</dbReference>
<keyword evidence="1" id="KW-1003">Cell membrane</keyword>
<feature type="transmembrane region" description="Helical" evidence="8">
    <location>
        <begin position="233"/>
        <end position="254"/>
    </location>
</feature>
<name>A0A2N5ZG16_MUIH1</name>
<keyword evidence="7 8" id="KW-0472">Membrane</keyword>
<comment type="caution">
    <text evidence="10">The sequence shown here is derived from an EMBL/GenBank/DDBJ whole genome shotgun (WGS) entry which is preliminary data.</text>
</comment>
<dbReference type="GO" id="GO:0005886">
    <property type="term" value="C:plasma membrane"/>
    <property type="evidence" value="ECO:0007669"/>
    <property type="project" value="TreeGrafter"/>
</dbReference>
<evidence type="ECO:0000256" key="6">
    <source>
        <dbReference type="ARBA" id="ARBA00022989"/>
    </source>
</evidence>
<evidence type="ECO:0000256" key="3">
    <source>
        <dbReference type="ARBA" id="ARBA00022679"/>
    </source>
</evidence>
<evidence type="ECO:0000256" key="4">
    <source>
        <dbReference type="ARBA" id="ARBA00022692"/>
    </source>
</evidence>
<dbReference type="Proteomes" id="UP000234857">
    <property type="component" value="Unassembled WGS sequence"/>
</dbReference>
<dbReference type="InterPro" id="IPR029044">
    <property type="entry name" value="Nucleotide-diphossugar_trans"/>
</dbReference>
<keyword evidence="3 10" id="KW-0808">Transferase</keyword>
<evidence type="ECO:0000256" key="1">
    <source>
        <dbReference type="ARBA" id="ARBA00022475"/>
    </source>
</evidence>
<dbReference type="AlphaFoldDB" id="A0A2N5ZG16"/>
<accession>A0A2N5ZG16</accession>
<dbReference type="CDD" id="cd04179">
    <property type="entry name" value="DPM_DPG-synthase_like"/>
    <property type="match status" value="1"/>
</dbReference>
<proteinExistence type="predicted"/>
<evidence type="ECO:0000259" key="9">
    <source>
        <dbReference type="Pfam" id="PF00535"/>
    </source>
</evidence>
<dbReference type="EMBL" id="PKTG01000083">
    <property type="protein sequence ID" value="PLX17647.1"/>
    <property type="molecule type" value="Genomic_DNA"/>
</dbReference>
<dbReference type="Pfam" id="PF00535">
    <property type="entry name" value="Glycos_transf_2"/>
    <property type="match status" value="1"/>
</dbReference>
<evidence type="ECO:0000256" key="5">
    <source>
        <dbReference type="ARBA" id="ARBA00022985"/>
    </source>
</evidence>
<reference evidence="10 11" key="1">
    <citation type="submission" date="2017-11" db="EMBL/GenBank/DDBJ databases">
        <title>Genome-resolved metagenomics identifies genetic mobility, metabolic interactions, and unexpected diversity in perchlorate-reducing communities.</title>
        <authorList>
            <person name="Barnum T.P."/>
            <person name="Figueroa I.A."/>
            <person name="Carlstrom C.I."/>
            <person name="Lucas L.N."/>
            <person name="Engelbrektson A.L."/>
            <person name="Coates J.D."/>
        </authorList>
    </citation>
    <scope>NUCLEOTIDE SEQUENCE [LARGE SCALE GENOMIC DNA]</scope>
    <source>
        <strain evidence="10">BM706</strain>
    </source>
</reference>